<organism evidence="4 5">
    <name type="scientific">Rhypophila decipiens</name>
    <dbReference type="NCBI Taxonomy" id="261697"/>
    <lineage>
        <taxon>Eukaryota</taxon>
        <taxon>Fungi</taxon>
        <taxon>Dikarya</taxon>
        <taxon>Ascomycota</taxon>
        <taxon>Pezizomycotina</taxon>
        <taxon>Sordariomycetes</taxon>
        <taxon>Sordariomycetidae</taxon>
        <taxon>Sordariales</taxon>
        <taxon>Naviculisporaceae</taxon>
        <taxon>Rhypophila</taxon>
    </lineage>
</organism>
<evidence type="ECO:0000259" key="3">
    <source>
        <dbReference type="PROSITE" id="PS51212"/>
    </source>
</evidence>
<dbReference type="EMBL" id="MU858063">
    <property type="protein sequence ID" value="KAK4217042.1"/>
    <property type="molecule type" value="Genomic_DNA"/>
</dbReference>
<dbReference type="SMART" id="SM00321">
    <property type="entry name" value="WSC"/>
    <property type="match status" value="1"/>
</dbReference>
<feature type="signal peptide" evidence="2">
    <location>
        <begin position="1"/>
        <end position="24"/>
    </location>
</feature>
<feature type="chain" id="PRO_5042951482" evidence="2">
    <location>
        <begin position="25"/>
        <end position="170"/>
    </location>
</feature>
<dbReference type="PANTHER" id="PTHR45964">
    <property type="entry name" value="WSCD FAMILY MEMBER CG9164"/>
    <property type="match status" value="1"/>
</dbReference>
<keyword evidence="1" id="KW-0677">Repeat</keyword>
<protein>
    <submittedName>
        <fullName evidence="4">Carbohydrate-binding WSC</fullName>
    </submittedName>
</protein>
<sequence length="170" mass="18031">MVSFRIHLLTLLFTLLCAASGILAQQQAQQAPASIYTDTKDGYKYHGCYNETTALQDTSGARALYNGKNEVKPGEMTVQRCQTFCNDGQFRYAGLEFSKECWCAQQLSGISAKLDDEECDMPCDGDKSQVCGGALKLTVYIAGAAAPSLTAGAALWVAGLAAGVVALGLI</sequence>
<gene>
    <name evidence="4" type="ORF">QBC37DRAFT_397173</name>
</gene>
<name>A0AAN7BBB8_9PEZI</name>
<keyword evidence="2" id="KW-0732">Signal</keyword>
<dbReference type="Pfam" id="PF01822">
    <property type="entry name" value="WSC"/>
    <property type="match status" value="1"/>
</dbReference>
<reference evidence="4" key="1">
    <citation type="journal article" date="2023" name="Mol. Phylogenet. Evol.">
        <title>Genome-scale phylogeny and comparative genomics of the fungal order Sordariales.</title>
        <authorList>
            <person name="Hensen N."/>
            <person name="Bonometti L."/>
            <person name="Westerberg I."/>
            <person name="Brannstrom I.O."/>
            <person name="Guillou S."/>
            <person name="Cros-Aarteil S."/>
            <person name="Calhoun S."/>
            <person name="Haridas S."/>
            <person name="Kuo A."/>
            <person name="Mondo S."/>
            <person name="Pangilinan J."/>
            <person name="Riley R."/>
            <person name="LaButti K."/>
            <person name="Andreopoulos B."/>
            <person name="Lipzen A."/>
            <person name="Chen C."/>
            <person name="Yan M."/>
            <person name="Daum C."/>
            <person name="Ng V."/>
            <person name="Clum A."/>
            <person name="Steindorff A."/>
            <person name="Ohm R.A."/>
            <person name="Martin F."/>
            <person name="Silar P."/>
            <person name="Natvig D.O."/>
            <person name="Lalanne C."/>
            <person name="Gautier V."/>
            <person name="Ament-Velasquez S.L."/>
            <person name="Kruys A."/>
            <person name="Hutchinson M.I."/>
            <person name="Powell A.J."/>
            <person name="Barry K."/>
            <person name="Miller A.N."/>
            <person name="Grigoriev I.V."/>
            <person name="Debuchy R."/>
            <person name="Gladieux P."/>
            <person name="Hiltunen Thoren M."/>
            <person name="Johannesson H."/>
        </authorList>
    </citation>
    <scope>NUCLEOTIDE SEQUENCE</scope>
    <source>
        <strain evidence="4">PSN293</strain>
    </source>
</reference>
<comment type="caution">
    <text evidence="4">The sequence shown here is derived from an EMBL/GenBank/DDBJ whole genome shotgun (WGS) entry which is preliminary data.</text>
</comment>
<evidence type="ECO:0000256" key="2">
    <source>
        <dbReference type="SAM" id="SignalP"/>
    </source>
</evidence>
<dbReference type="PROSITE" id="PS51212">
    <property type="entry name" value="WSC"/>
    <property type="match status" value="1"/>
</dbReference>
<keyword evidence="5" id="KW-1185">Reference proteome</keyword>
<reference evidence="4" key="2">
    <citation type="submission" date="2023-05" db="EMBL/GenBank/DDBJ databases">
        <authorList>
            <consortium name="Lawrence Berkeley National Laboratory"/>
            <person name="Steindorff A."/>
            <person name="Hensen N."/>
            <person name="Bonometti L."/>
            <person name="Westerberg I."/>
            <person name="Brannstrom I.O."/>
            <person name="Guillou S."/>
            <person name="Cros-Aarteil S."/>
            <person name="Calhoun S."/>
            <person name="Haridas S."/>
            <person name="Kuo A."/>
            <person name="Mondo S."/>
            <person name="Pangilinan J."/>
            <person name="Riley R."/>
            <person name="Labutti K."/>
            <person name="Andreopoulos B."/>
            <person name="Lipzen A."/>
            <person name="Chen C."/>
            <person name="Yanf M."/>
            <person name="Daum C."/>
            <person name="Ng V."/>
            <person name="Clum A."/>
            <person name="Ohm R."/>
            <person name="Martin F."/>
            <person name="Silar P."/>
            <person name="Natvig D."/>
            <person name="Lalanne C."/>
            <person name="Gautier V."/>
            <person name="Ament-Velasquez S.L."/>
            <person name="Kruys A."/>
            <person name="Hutchinson M.I."/>
            <person name="Powell A.J."/>
            <person name="Barry K."/>
            <person name="Miller A.N."/>
            <person name="Grigoriev I.V."/>
            <person name="Debuchy R."/>
            <person name="Gladieux P."/>
            <person name="Thoren M.H."/>
            <person name="Johannesson H."/>
        </authorList>
    </citation>
    <scope>NUCLEOTIDE SEQUENCE</scope>
    <source>
        <strain evidence="4">PSN293</strain>
    </source>
</reference>
<proteinExistence type="predicted"/>
<feature type="domain" description="WSC" evidence="3">
    <location>
        <begin position="42"/>
        <end position="143"/>
    </location>
</feature>
<dbReference type="Proteomes" id="UP001301769">
    <property type="component" value="Unassembled WGS sequence"/>
</dbReference>
<dbReference type="PANTHER" id="PTHR45964:SF5">
    <property type="entry name" value="WSCD FAMILY MEMBER CG9164"/>
    <property type="match status" value="1"/>
</dbReference>
<dbReference type="InterPro" id="IPR051589">
    <property type="entry name" value="Sialate-O-sulfotransferase"/>
</dbReference>
<accession>A0AAN7BBB8</accession>
<dbReference type="AlphaFoldDB" id="A0AAN7BBB8"/>
<evidence type="ECO:0000256" key="1">
    <source>
        <dbReference type="ARBA" id="ARBA00022737"/>
    </source>
</evidence>
<dbReference type="InterPro" id="IPR002889">
    <property type="entry name" value="WSC_carb-bd"/>
</dbReference>
<evidence type="ECO:0000313" key="4">
    <source>
        <dbReference type="EMBL" id="KAK4217042.1"/>
    </source>
</evidence>
<evidence type="ECO:0000313" key="5">
    <source>
        <dbReference type="Proteomes" id="UP001301769"/>
    </source>
</evidence>